<dbReference type="EMBL" id="JAFNEN010000204">
    <property type="protein sequence ID" value="KAG8189763.1"/>
    <property type="molecule type" value="Genomic_DNA"/>
</dbReference>
<name>A0AAV6V192_9ARAC</name>
<keyword evidence="2" id="KW-1185">Reference proteome</keyword>
<proteinExistence type="predicted"/>
<organism evidence="1 2">
    <name type="scientific">Oedothorax gibbosus</name>
    <dbReference type="NCBI Taxonomy" id="931172"/>
    <lineage>
        <taxon>Eukaryota</taxon>
        <taxon>Metazoa</taxon>
        <taxon>Ecdysozoa</taxon>
        <taxon>Arthropoda</taxon>
        <taxon>Chelicerata</taxon>
        <taxon>Arachnida</taxon>
        <taxon>Araneae</taxon>
        <taxon>Araneomorphae</taxon>
        <taxon>Entelegynae</taxon>
        <taxon>Araneoidea</taxon>
        <taxon>Linyphiidae</taxon>
        <taxon>Erigoninae</taxon>
        <taxon>Oedothorax</taxon>
    </lineage>
</organism>
<dbReference type="AlphaFoldDB" id="A0AAV6V192"/>
<comment type="caution">
    <text evidence="1">The sequence shown here is derived from an EMBL/GenBank/DDBJ whole genome shotgun (WGS) entry which is preliminary data.</text>
</comment>
<accession>A0AAV6V192</accession>
<protein>
    <submittedName>
        <fullName evidence="1">Uncharacterized protein</fullName>
    </submittedName>
</protein>
<evidence type="ECO:0000313" key="1">
    <source>
        <dbReference type="EMBL" id="KAG8189763.1"/>
    </source>
</evidence>
<sequence length="158" mass="18175">MILCTRKSKVAAAASHCLKSVPCICCIPRKMHSLLFNGVRRALEQGSKLKDLHQEYCINGVISIIQRSTLPKESHPNQFPILGDEFAIERNKISNKNRKGPKIKGKYAGHFHVFYIENTGLWEERIFQKKFPRRREIEFFFCETTFREAGINCCGNGD</sequence>
<gene>
    <name evidence="1" type="ORF">JTE90_017681</name>
</gene>
<reference evidence="1 2" key="1">
    <citation type="journal article" date="2022" name="Nat. Ecol. Evol.">
        <title>A masculinizing supergene underlies an exaggerated male reproductive morph in a spider.</title>
        <authorList>
            <person name="Hendrickx F."/>
            <person name="De Corte Z."/>
            <person name="Sonet G."/>
            <person name="Van Belleghem S.M."/>
            <person name="Kostlbacher S."/>
            <person name="Vangestel C."/>
        </authorList>
    </citation>
    <scope>NUCLEOTIDE SEQUENCE [LARGE SCALE GENOMIC DNA]</scope>
    <source>
        <strain evidence="1">W744_W776</strain>
    </source>
</reference>
<dbReference type="Proteomes" id="UP000827092">
    <property type="component" value="Unassembled WGS sequence"/>
</dbReference>
<evidence type="ECO:0000313" key="2">
    <source>
        <dbReference type="Proteomes" id="UP000827092"/>
    </source>
</evidence>